<gene>
    <name evidence="7" type="primary">LOC113116632</name>
</gene>
<keyword evidence="6" id="KW-1185">Reference proteome</keyword>
<keyword evidence="1" id="KW-0479">Metal-binding</keyword>
<reference evidence="7" key="1">
    <citation type="submission" date="2025-08" db="UniProtKB">
        <authorList>
            <consortium name="RefSeq"/>
        </authorList>
    </citation>
    <scope>IDENTIFICATION</scope>
    <source>
        <strain evidence="7">Wakin</strain>
        <tissue evidence="7">Muscle</tissue>
    </source>
</reference>
<feature type="region of interest" description="Disordered" evidence="4">
    <location>
        <begin position="262"/>
        <end position="359"/>
    </location>
</feature>
<accession>A0A6P6R583</accession>
<feature type="compositionally biased region" description="Basic and acidic residues" evidence="4">
    <location>
        <begin position="585"/>
        <end position="600"/>
    </location>
</feature>
<dbReference type="GeneID" id="113116632"/>
<dbReference type="OrthoDB" id="4822at2759"/>
<feature type="domain" description="C2H2-type" evidence="5">
    <location>
        <begin position="60"/>
        <end position="82"/>
    </location>
</feature>
<feature type="region of interest" description="Disordered" evidence="4">
    <location>
        <begin position="871"/>
        <end position="949"/>
    </location>
</feature>
<dbReference type="PROSITE" id="PS00028">
    <property type="entry name" value="ZINC_FINGER_C2H2_1"/>
    <property type="match status" value="1"/>
</dbReference>
<name>A0A6P6R583_CARAU</name>
<feature type="region of interest" description="Disordered" evidence="4">
    <location>
        <begin position="120"/>
        <end position="170"/>
    </location>
</feature>
<evidence type="ECO:0000256" key="2">
    <source>
        <dbReference type="ARBA" id="ARBA00022771"/>
    </source>
</evidence>
<evidence type="ECO:0000259" key="5">
    <source>
        <dbReference type="PROSITE" id="PS00028"/>
    </source>
</evidence>
<dbReference type="GO" id="GO:0005634">
    <property type="term" value="C:nucleus"/>
    <property type="evidence" value="ECO:0007669"/>
    <property type="project" value="TreeGrafter"/>
</dbReference>
<feature type="region of interest" description="Disordered" evidence="4">
    <location>
        <begin position="556"/>
        <end position="620"/>
    </location>
</feature>
<keyword evidence="3" id="KW-0862">Zinc</keyword>
<protein>
    <submittedName>
        <fullName evidence="7">Zinc finger protein 804B-like</fullName>
    </submittedName>
</protein>
<feature type="compositionally biased region" description="Polar residues" evidence="4">
    <location>
        <begin position="305"/>
        <end position="314"/>
    </location>
</feature>
<feature type="compositionally biased region" description="Basic and acidic residues" evidence="4">
    <location>
        <begin position="126"/>
        <end position="148"/>
    </location>
</feature>
<feature type="compositionally biased region" description="Basic and acidic residues" evidence="4">
    <location>
        <begin position="335"/>
        <end position="349"/>
    </location>
</feature>
<dbReference type="InterPro" id="IPR052445">
    <property type="entry name" value="ZnF-G_patch_domain"/>
</dbReference>
<feature type="compositionally biased region" description="Polar residues" evidence="4">
    <location>
        <begin position="914"/>
        <end position="929"/>
    </location>
</feature>
<evidence type="ECO:0000256" key="4">
    <source>
        <dbReference type="SAM" id="MobiDB-lite"/>
    </source>
</evidence>
<dbReference type="RefSeq" id="XP_026140672.1">
    <property type="nucleotide sequence ID" value="XM_026284887.1"/>
</dbReference>
<evidence type="ECO:0000256" key="3">
    <source>
        <dbReference type="ARBA" id="ARBA00022833"/>
    </source>
</evidence>
<dbReference type="Proteomes" id="UP000515129">
    <property type="component" value="Chromosome 16"/>
</dbReference>
<dbReference type="AlphaFoldDB" id="A0A6P6R583"/>
<proteinExistence type="predicted"/>
<feature type="compositionally biased region" description="Polar residues" evidence="4">
    <location>
        <begin position="557"/>
        <end position="570"/>
    </location>
</feature>
<feature type="compositionally biased region" description="Basic residues" evidence="4">
    <location>
        <begin position="574"/>
        <end position="584"/>
    </location>
</feature>
<feature type="region of interest" description="Disordered" evidence="4">
    <location>
        <begin position="1009"/>
        <end position="1029"/>
    </location>
</feature>
<feature type="compositionally biased region" description="Basic residues" evidence="4">
    <location>
        <begin position="897"/>
        <end position="910"/>
    </location>
</feature>
<evidence type="ECO:0000313" key="7">
    <source>
        <dbReference type="RefSeq" id="XP_026140672.1"/>
    </source>
</evidence>
<evidence type="ECO:0000256" key="1">
    <source>
        <dbReference type="ARBA" id="ARBA00022723"/>
    </source>
</evidence>
<keyword evidence="2" id="KW-0863">Zinc-finger</keyword>
<dbReference type="InterPro" id="IPR013087">
    <property type="entry name" value="Znf_C2H2_type"/>
</dbReference>
<dbReference type="GO" id="GO:0008270">
    <property type="term" value="F:zinc ion binding"/>
    <property type="evidence" value="ECO:0007669"/>
    <property type="project" value="UniProtKB-KW"/>
</dbReference>
<dbReference type="PANTHER" id="PTHR17614">
    <property type="entry name" value="ZINC FINGER-CONTAINING"/>
    <property type="match status" value="1"/>
</dbReference>
<dbReference type="PANTHER" id="PTHR17614:SF12">
    <property type="entry name" value="ZINC FINGER PROTEIN 804B"/>
    <property type="match status" value="1"/>
</dbReference>
<evidence type="ECO:0000313" key="6">
    <source>
        <dbReference type="Proteomes" id="UP000515129"/>
    </source>
</evidence>
<dbReference type="SUPFAM" id="SSF57667">
    <property type="entry name" value="beta-beta-alpha zinc fingers"/>
    <property type="match status" value="1"/>
</dbReference>
<sequence length="1277" mass="143848">MACYYLVISSTHLSNGHYRSIKGVFRGPLCKSTGGESPDYAKNEKAIAKALGDLKANFYCELCDKQYHKHQEFDNHINSYDHAHKQRLKELKQREFARNVSSKSWKDEKKQKRALKRLHQLAQLKQQRDSDDRKGPKLRSTNKDKDPVKIPSAGSSKFDTKPTASLVQDSTAISTNISMKGLSSNRKPTHQQLCHEKHPLQTKSSAGHRSPRTGVSFCFSRRAQMKLDSCASVFSDGLEETSDYQELQRHRHRLALEALWSCSSSPRTPSNDDHDLSHDPPTLGWADGDSQTPQMEAQAEHVESTEIQANYSTSEPEKLGYPDTQSPGADSKPAGSEDRLLDGGQKPRAEGAYGGSEERECLKCPGPTVYTDGQGTMAKGQPQIHKRSHYHTQNSSKHDIMQNEKNCISEKQTEEYKIHKVCKNENTDSFLNVISKDESVTKWPFEMVQYTSNEPHVSYSCNPLYYYFKHKKGKVKSTKAMETDLGVVDKLAGQNDRAGQQAQDVPEVKLGILKPKRPKHRRKGKKRRRKLDAVRIRQAGCAFKTCSQTEARGHFEFQSTPTDTPQNKQACSERRHKLGKRKRSVRDETSNESDTPEHSLKSIVVSSLSAPPRKRKKCQTMRGLVSALNLVRQRPLPYSVHNTTGREDNYRWYDDTYDSKRDAASTPTSDKSGSWSGLSDLNSDGEWPLYNTGRCSTSPRSNYLYPLRKDHSQTRSCIRSSSYNDPHYSYSPCRDFEPTGESWDYTDSYVYNKHKYSTVCNSPDQHERYSIRRHKRFIEEHKYREHRIQHTGRQLFYRVYDSPEPQEDVKDWWYERLSPVGRRQREREELPWSSPERSEFKWYNKSVSIRSPSSSSSTSVSDLSGDWLSNSHIRPSPTKQSQKHCSHSGWPSDRLVKIKSSHSLLRKRSHSPPLVTSNHATQTRSSQSGVGIDHVTDKSNPMPTDQMVEKDPKVKKANVALLFPLIGKLPSIKKGARKIRINKDASASINNQVQTCSTVPSNPQVIPQIDTNTPEHPRHTNGENTSTSQACLENAKEYRSTETCAASTLNPDKTLSQKLNIRHQEDNAEIAGIHCPKRTTPPLSEQPITFTDDEIEKYRLLQLQAQQHMQQQHLQEQASADMSHLPVPTPEPHDQTTLSACLPYSILQSSSPPSSIAPHSSPVALLPPLHPSLSQAHFAPPIPAAFFPAPPATVLAAQPLHLIPASSLHPVHPHHHFHGLTLHPLPPASLLPTMLSPMPMAAAAAAAVAAASTLQIHPLLHPLFHSQDLQRHPGPTS</sequence>
<feature type="compositionally biased region" description="Polar residues" evidence="4">
    <location>
        <begin position="871"/>
        <end position="880"/>
    </location>
</feature>
<feature type="compositionally biased region" description="Polar residues" evidence="4">
    <location>
        <begin position="153"/>
        <end position="170"/>
    </location>
</feature>
<dbReference type="InterPro" id="IPR036236">
    <property type="entry name" value="Znf_C2H2_sf"/>
</dbReference>
<dbReference type="KEGG" id="caua:113116632"/>
<organism evidence="6 7">
    <name type="scientific">Carassius auratus</name>
    <name type="common">Goldfish</name>
    <dbReference type="NCBI Taxonomy" id="7957"/>
    <lineage>
        <taxon>Eukaryota</taxon>
        <taxon>Metazoa</taxon>
        <taxon>Chordata</taxon>
        <taxon>Craniata</taxon>
        <taxon>Vertebrata</taxon>
        <taxon>Euteleostomi</taxon>
        <taxon>Actinopterygii</taxon>
        <taxon>Neopterygii</taxon>
        <taxon>Teleostei</taxon>
        <taxon>Ostariophysi</taxon>
        <taxon>Cypriniformes</taxon>
        <taxon>Cyprinidae</taxon>
        <taxon>Cyprininae</taxon>
        <taxon>Carassius</taxon>
    </lineage>
</organism>